<name>A0A1I7RN21_BURXY</name>
<dbReference type="Proteomes" id="UP000095284">
    <property type="component" value="Unplaced"/>
</dbReference>
<evidence type="ECO:0000256" key="1">
    <source>
        <dbReference type="SAM" id="MobiDB-lite"/>
    </source>
</evidence>
<evidence type="ECO:0000313" key="3">
    <source>
        <dbReference type="WBParaSite" id="BXY_0210700.1"/>
    </source>
</evidence>
<dbReference type="AlphaFoldDB" id="A0A1I7RN21"/>
<proteinExistence type="predicted"/>
<evidence type="ECO:0000313" key="2">
    <source>
        <dbReference type="Proteomes" id="UP000095284"/>
    </source>
</evidence>
<feature type="compositionally biased region" description="Basic and acidic residues" evidence="1">
    <location>
        <begin position="14"/>
        <end position="36"/>
    </location>
</feature>
<dbReference type="WBParaSite" id="BXY_0210700.1">
    <property type="protein sequence ID" value="BXY_0210700.1"/>
    <property type="gene ID" value="BXY_0210700"/>
</dbReference>
<protein>
    <submittedName>
        <fullName evidence="3">Uncharacterized protein</fullName>
    </submittedName>
</protein>
<reference evidence="3" key="1">
    <citation type="submission" date="2016-11" db="UniProtKB">
        <authorList>
            <consortium name="WormBaseParasite"/>
        </authorList>
    </citation>
    <scope>IDENTIFICATION</scope>
</reference>
<feature type="region of interest" description="Disordered" evidence="1">
    <location>
        <begin position="295"/>
        <end position="323"/>
    </location>
</feature>
<feature type="compositionally biased region" description="Polar residues" evidence="1">
    <location>
        <begin position="123"/>
        <end position="133"/>
    </location>
</feature>
<sequence>MAKKAKEAASAAIKKAEEERALKEEAEKEVSELQARHREHLRTAVADGRPPRAERSSDPTLAATYRSTKSRGSWAFTKDAKLQKALLPPALSRPSTSSAPPKVEGTSRTWPSASRRGQWPRRTPTSTKGTKTSFTAHRGHVEPIVSDFTGVQVASSKGSKSLLSAICPIKTYDKQPRDPVSSKCTQTLVRPAGTRKICPIREQPEHPAPHFIRGPSGILAGARVPSSPCFGQFAAEIRSRSSKTELRGGEHPSPLNEPGGLLDRKRVLFPVCGRSRSTPAPHLIRGAFWKINGCSAGPQNMKTGPREERRPGPLNEPGGPLQELKGAIFPLFGQFGTEIR</sequence>
<feature type="region of interest" description="Disordered" evidence="1">
    <location>
        <begin position="240"/>
        <end position="259"/>
    </location>
</feature>
<feature type="region of interest" description="Disordered" evidence="1">
    <location>
        <begin position="1"/>
        <end position="133"/>
    </location>
</feature>
<accession>A0A1I7RN21</accession>
<organism evidence="2 3">
    <name type="scientific">Bursaphelenchus xylophilus</name>
    <name type="common">Pinewood nematode worm</name>
    <name type="synonym">Aphelenchoides xylophilus</name>
    <dbReference type="NCBI Taxonomy" id="6326"/>
    <lineage>
        <taxon>Eukaryota</taxon>
        <taxon>Metazoa</taxon>
        <taxon>Ecdysozoa</taxon>
        <taxon>Nematoda</taxon>
        <taxon>Chromadorea</taxon>
        <taxon>Rhabditida</taxon>
        <taxon>Tylenchina</taxon>
        <taxon>Tylenchomorpha</taxon>
        <taxon>Aphelenchoidea</taxon>
        <taxon>Aphelenchoididae</taxon>
        <taxon>Bursaphelenchus</taxon>
    </lineage>
</organism>
<feature type="compositionally biased region" description="Basic and acidic residues" evidence="1">
    <location>
        <begin position="240"/>
        <end position="250"/>
    </location>
</feature>